<comment type="caution">
    <text evidence="3">The sequence shown here is derived from an EMBL/GenBank/DDBJ whole genome shotgun (WGS) entry which is preliminary data.</text>
</comment>
<dbReference type="Pfam" id="PF25976">
    <property type="entry name" value="LpqB_N"/>
    <property type="match status" value="1"/>
</dbReference>
<dbReference type="PROSITE" id="PS51257">
    <property type="entry name" value="PROKAR_LIPOPROTEIN"/>
    <property type="match status" value="1"/>
</dbReference>
<name>A0AB35MFW2_9MICO</name>
<dbReference type="Proteomes" id="UP001172756">
    <property type="component" value="Unassembled WGS sequence"/>
</dbReference>
<evidence type="ECO:0000259" key="2">
    <source>
        <dbReference type="SMART" id="SM00909"/>
    </source>
</evidence>
<dbReference type="InterPro" id="IPR018910">
    <property type="entry name" value="LpqB_C"/>
</dbReference>
<feature type="domain" description="GerMN" evidence="2">
    <location>
        <begin position="200"/>
        <end position="289"/>
    </location>
</feature>
<accession>A0AB35MFW2</accession>
<proteinExistence type="predicted"/>
<evidence type="ECO:0000313" key="3">
    <source>
        <dbReference type="EMBL" id="MDN4482644.1"/>
    </source>
</evidence>
<gene>
    <name evidence="3" type="ORF">QQ002_03710</name>
</gene>
<dbReference type="SMART" id="SM00909">
    <property type="entry name" value="Germane"/>
    <property type="match status" value="1"/>
</dbReference>
<organism evidence="3 4">
    <name type="scientific">Demequina lignilytica</name>
    <dbReference type="NCBI Taxonomy" id="3051663"/>
    <lineage>
        <taxon>Bacteria</taxon>
        <taxon>Bacillati</taxon>
        <taxon>Actinomycetota</taxon>
        <taxon>Actinomycetes</taxon>
        <taxon>Micrococcales</taxon>
        <taxon>Demequinaceae</taxon>
        <taxon>Demequina</taxon>
    </lineage>
</organism>
<dbReference type="AlphaFoldDB" id="A0AB35MFW2"/>
<dbReference type="RefSeq" id="WP_301159732.1">
    <property type="nucleotide sequence ID" value="NZ_JAUHQB010000002.1"/>
</dbReference>
<evidence type="ECO:0000256" key="1">
    <source>
        <dbReference type="SAM" id="SignalP"/>
    </source>
</evidence>
<dbReference type="SUPFAM" id="SSF63825">
    <property type="entry name" value="YWTD domain"/>
    <property type="match status" value="1"/>
</dbReference>
<dbReference type="InterPro" id="IPR019606">
    <property type="entry name" value="GerMN"/>
</dbReference>
<dbReference type="Pfam" id="PF10647">
    <property type="entry name" value="Gmad1"/>
    <property type="match status" value="1"/>
</dbReference>
<sequence length="574" mass="58658">MRLRLAAWAAVIAVVLAACATIPTSGPVNEGGGQVESVDPFVPFAEGPRVDDPVTAIVSGFIRATAAGFASDFSVAREYLTAEARASWDPLAQITVFDSGALTPDYDEAAGTVVYAVPVAARLDGAGRMVEAADGTQTQLKFTMAQDDEGQWRIAELDDGSLLAEANFTRLFQSVSLIFATPDQSAAVPELRWLPLTNVATWAARELVAGPSAWLAAGVATGFPAGSALAVDSVVVTDGVAAVGLTGESAGSVDERALALAQLRLTLTALPGIRDVTASVGGVPLSAEEADLSRDPIADPLAAVIAGGRLGLWDGDALRVTAEDAGAVPDGTDALALSYDDARVAYRVGGARIVVSDALAGGVDSLQDYDADLATPTGRVAAEPVLEGTGLLAPSFDRFGWLWSAEASDPTRLIAVDGEGGVLRLDAQWLAGREPVGVSVSRDGSRVLVVSRAGSQTVVEVAAVVRADGGEPVSVGEPLAVGANVREVADAIWVDDLTVGLLGTRSGDETVPLWLATVGGRTTEDSTVPDAVAISARHGDRSITLVSADGAVRERAGTGWAGIATGIQDLAYAG</sequence>
<protein>
    <submittedName>
        <fullName evidence="3">LpqB family beta-propeller domain-containing protein</fullName>
    </submittedName>
</protein>
<feature type="chain" id="PRO_5044301507" evidence="1">
    <location>
        <begin position="21"/>
        <end position="574"/>
    </location>
</feature>
<reference evidence="3 4" key="1">
    <citation type="submission" date="2023-06" db="EMBL/GenBank/DDBJ databases">
        <title>SYSU T0a273.</title>
        <authorList>
            <person name="Gao L."/>
            <person name="Fang B.-Z."/>
            <person name="Li W.-J."/>
        </authorList>
    </citation>
    <scope>NUCLEOTIDE SEQUENCE [LARGE SCALE GENOMIC DNA]</scope>
    <source>
        <strain evidence="3 4">SYSU T0a273</strain>
    </source>
</reference>
<dbReference type="EMBL" id="JAUHQB010000002">
    <property type="protein sequence ID" value="MDN4482644.1"/>
    <property type="molecule type" value="Genomic_DNA"/>
</dbReference>
<dbReference type="Pfam" id="PF10646">
    <property type="entry name" value="Germane"/>
    <property type="match status" value="1"/>
</dbReference>
<feature type="signal peptide" evidence="1">
    <location>
        <begin position="1"/>
        <end position="20"/>
    </location>
</feature>
<keyword evidence="1" id="KW-0732">Signal</keyword>
<dbReference type="InterPro" id="IPR059026">
    <property type="entry name" value="LpqB_N"/>
</dbReference>
<evidence type="ECO:0000313" key="4">
    <source>
        <dbReference type="Proteomes" id="UP001172756"/>
    </source>
</evidence>